<sequence>MDDVLKELIYELETRLLQSEVRQSKKELDVLLADDFLEFTSSGRRISKQDCFDGLGVPIMTVSHFEIQLLSDKVVQAIYELNDETNNLKSLRSSLWRENNGVWQMFFHQGTLK</sequence>
<keyword evidence="3" id="KW-1185">Reference proteome</keyword>
<dbReference type="InterPro" id="IPR027843">
    <property type="entry name" value="DUF4440"/>
</dbReference>
<dbReference type="Proteomes" id="UP001139011">
    <property type="component" value="Unassembled WGS sequence"/>
</dbReference>
<dbReference type="AlphaFoldDB" id="A0A9X2BCE2"/>
<gene>
    <name evidence="2" type="ORF">LCY76_07100</name>
</gene>
<dbReference type="SUPFAM" id="SSF54427">
    <property type="entry name" value="NTF2-like"/>
    <property type="match status" value="1"/>
</dbReference>
<evidence type="ECO:0000313" key="2">
    <source>
        <dbReference type="EMBL" id="MCK6256361.1"/>
    </source>
</evidence>
<dbReference type="RefSeq" id="WP_248252048.1">
    <property type="nucleotide sequence ID" value="NZ_JAIWJX010000002.1"/>
</dbReference>
<dbReference type="Pfam" id="PF14534">
    <property type="entry name" value="DUF4440"/>
    <property type="match status" value="1"/>
</dbReference>
<protein>
    <submittedName>
        <fullName evidence="2">DUF4440 domain-containing protein</fullName>
    </submittedName>
</protein>
<dbReference type="Gene3D" id="3.10.450.50">
    <property type="match status" value="1"/>
</dbReference>
<evidence type="ECO:0000313" key="3">
    <source>
        <dbReference type="Proteomes" id="UP001139011"/>
    </source>
</evidence>
<dbReference type="EMBL" id="JAIWJX010000002">
    <property type="protein sequence ID" value="MCK6256361.1"/>
    <property type="molecule type" value="Genomic_DNA"/>
</dbReference>
<evidence type="ECO:0000259" key="1">
    <source>
        <dbReference type="Pfam" id="PF14534"/>
    </source>
</evidence>
<dbReference type="InterPro" id="IPR032710">
    <property type="entry name" value="NTF2-like_dom_sf"/>
</dbReference>
<name>A0A9X2BCE2_9BACL</name>
<comment type="caution">
    <text evidence="2">The sequence shown here is derived from an EMBL/GenBank/DDBJ whole genome shotgun (WGS) entry which is preliminary data.</text>
</comment>
<organism evidence="2 3">
    <name type="scientific">Fictibacillus marinisediminis</name>
    <dbReference type="NCBI Taxonomy" id="2878389"/>
    <lineage>
        <taxon>Bacteria</taxon>
        <taxon>Bacillati</taxon>
        <taxon>Bacillota</taxon>
        <taxon>Bacilli</taxon>
        <taxon>Bacillales</taxon>
        <taxon>Fictibacillaceae</taxon>
        <taxon>Fictibacillus</taxon>
    </lineage>
</organism>
<feature type="domain" description="DUF4440" evidence="1">
    <location>
        <begin position="11"/>
        <end position="105"/>
    </location>
</feature>
<proteinExistence type="predicted"/>
<accession>A0A9X2BCE2</accession>
<reference evidence="2" key="1">
    <citation type="submission" date="2021-09" db="EMBL/GenBank/DDBJ databases">
        <title>Genome analysis of Fictibacillus sp. KIGAM418 isolated from marine sediment.</title>
        <authorList>
            <person name="Seo M.-J."/>
            <person name="Cho E.-S."/>
            <person name="Hwang C.Y."/>
        </authorList>
    </citation>
    <scope>NUCLEOTIDE SEQUENCE</scope>
    <source>
        <strain evidence="2">KIGAM418</strain>
    </source>
</reference>